<keyword evidence="1" id="KW-0436">Ligase</keyword>
<evidence type="ECO:0000256" key="3">
    <source>
        <dbReference type="ARBA" id="ARBA00022840"/>
    </source>
</evidence>
<name>A0AAU9JWB9_9CILI</name>
<dbReference type="InterPro" id="IPR004344">
    <property type="entry name" value="TTL/TTLL_fam"/>
</dbReference>
<dbReference type="GO" id="GO:0036064">
    <property type="term" value="C:ciliary basal body"/>
    <property type="evidence" value="ECO:0007669"/>
    <property type="project" value="TreeGrafter"/>
</dbReference>
<dbReference type="Gene3D" id="3.30.470.20">
    <property type="entry name" value="ATP-grasp fold, B domain"/>
    <property type="match status" value="1"/>
</dbReference>
<dbReference type="GO" id="GO:0070740">
    <property type="term" value="F:tubulin-glutamic acid ligase activity"/>
    <property type="evidence" value="ECO:0007669"/>
    <property type="project" value="TreeGrafter"/>
</dbReference>
<keyword evidence="3" id="KW-0067">ATP-binding</keyword>
<dbReference type="EMBL" id="CAJZBQ010000046">
    <property type="protein sequence ID" value="CAG9328822.1"/>
    <property type="molecule type" value="Genomic_DNA"/>
</dbReference>
<reference evidence="5" key="1">
    <citation type="submission" date="2021-09" db="EMBL/GenBank/DDBJ databases">
        <authorList>
            <consortium name="AG Swart"/>
            <person name="Singh M."/>
            <person name="Singh A."/>
            <person name="Seah K."/>
            <person name="Emmerich C."/>
        </authorList>
    </citation>
    <scope>NUCLEOTIDE SEQUENCE</scope>
    <source>
        <strain evidence="5">ATCC30299</strain>
    </source>
</reference>
<organism evidence="5 6">
    <name type="scientific">Blepharisma stoltei</name>
    <dbReference type="NCBI Taxonomy" id="1481888"/>
    <lineage>
        <taxon>Eukaryota</taxon>
        <taxon>Sar</taxon>
        <taxon>Alveolata</taxon>
        <taxon>Ciliophora</taxon>
        <taxon>Postciliodesmatophora</taxon>
        <taxon>Heterotrichea</taxon>
        <taxon>Heterotrichida</taxon>
        <taxon>Blepharismidae</taxon>
        <taxon>Blepharisma</taxon>
    </lineage>
</organism>
<dbReference type="Pfam" id="PF03133">
    <property type="entry name" value="TTL"/>
    <property type="match status" value="1"/>
</dbReference>
<feature type="region of interest" description="Disordered" evidence="4">
    <location>
        <begin position="369"/>
        <end position="395"/>
    </location>
</feature>
<evidence type="ECO:0000256" key="1">
    <source>
        <dbReference type="ARBA" id="ARBA00022598"/>
    </source>
</evidence>
<evidence type="ECO:0000256" key="4">
    <source>
        <dbReference type="SAM" id="MobiDB-lite"/>
    </source>
</evidence>
<evidence type="ECO:0000256" key="2">
    <source>
        <dbReference type="ARBA" id="ARBA00022741"/>
    </source>
</evidence>
<dbReference type="PROSITE" id="PS51221">
    <property type="entry name" value="TTL"/>
    <property type="match status" value="1"/>
</dbReference>
<dbReference type="PANTHER" id="PTHR12241:SF147">
    <property type="entry name" value="TUBULIN POLYGLUTAMYLASE TTLL7"/>
    <property type="match status" value="1"/>
</dbReference>
<feature type="compositionally biased region" description="Basic and acidic residues" evidence="4">
    <location>
        <begin position="372"/>
        <end position="395"/>
    </location>
</feature>
<evidence type="ECO:0000313" key="5">
    <source>
        <dbReference type="EMBL" id="CAG9328822.1"/>
    </source>
</evidence>
<feature type="region of interest" description="Disordered" evidence="4">
    <location>
        <begin position="433"/>
        <end position="453"/>
    </location>
</feature>
<accession>A0AAU9JWB9</accession>
<dbReference type="PANTHER" id="PTHR12241">
    <property type="entry name" value="TUBULIN POLYGLUTAMYLASE"/>
    <property type="match status" value="1"/>
</dbReference>
<dbReference type="Proteomes" id="UP001162131">
    <property type="component" value="Unassembled WGS sequence"/>
</dbReference>
<sequence>MEKEAKRSKIIFNVSNTKYEIIKHVGSNVFGWILSNSPTDSNWDLFWTDNSVIPDRLSRMKPHQKINHFPGMFGIARKNCMANNLNKMRNIFPHDYNFYPKSWVLPSDLNEFKAELQQSSKTYIVKPEASSQGRGIYLVKRLEDLRTHEHCIAQRYLQKPFLIDGLKFDLRIYVLLSACDPLRIFIHEEGLARFATEEYQNPSRGNLDEMFMHLTNYAVNKHNPKFVQNEDPEHCDIGHKRSLSSVLIRLEEEGYDVTTLWDRICDIIIKTICTIQPSLSHFYRSSQPDDVSNGMCFEILGFDIILDHKLRPYLLEVNHSPSFTTDSQLDFKIKERIISEALNIMNIKVKNRREYEMISKTLSSNRIINKKSRQESLEEKKGLRDEATRKNDRHSDKHCGGYIKIFPGENDDYYQQFLEAARELWSDVTAVKQKRQTETARSSTPTAIRPISV</sequence>
<comment type="caution">
    <text evidence="5">The sequence shown here is derived from an EMBL/GenBank/DDBJ whole genome shotgun (WGS) entry which is preliminary data.</text>
</comment>
<evidence type="ECO:0000313" key="6">
    <source>
        <dbReference type="Proteomes" id="UP001162131"/>
    </source>
</evidence>
<dbReference type="AlphaFoldDB" id="A0AAU9JWB9"/>
<dbReference type="SUPFAM" id="SSF56059">
    <property type="entry name" value="Glutathione synthetase ATP-binding domain-like"/>
    <property type="match status" value="1"/>
</dbReference>
<dbReference type="GO" id="GO:0005524">
    <property type="term" value="F:ATP binding"/>
    <property type="evidence" value="ECO:0007669"/>
    <property type="project" value="UniProtKB-KW"/>
</dbReference>
<dbReference type="GO" id="GO:0000226">
    <property type="term" value="P:microtubule cytoskeleton organization"/>
    <property type="evidence" value="ECO:0007669"/>
    <property type="project" value="TreeGrafter"/>
</dbReference>
<dbReference type="GO" id="GO:0015631">
    <property type="term" value="F:tubulin binding"/>
    <property type="evidence" value="ECO:0007669"/>
    <property type="project" value="TreeGrafter"/>
</dbReference>
<gene>
    <name evidence="5" type="ORF">BSTOLATCC_MIC46812</name>
</gene>
<keyword evidence="6" id="KW-1185">Reference proteome</keyword>
<protein>
    <submittedName>
        <fullName evidence="5">Uncharacterized protein</fullName>
    </submittedName>
</protein>
<proteinExistence type="predicted"/>
<keyword evidence="2" id="KW-0547">Nucleotide-binding</keyword>